<proteinExistence type="predicted"/>
<sequence length="154" mass="16997">MHQVRATLGWKTSTLRQLAFTMISDALHSQIKVKTNCPAQEGDGGAGDWQVARGGRCGGLNCGEAAATHRPFPLKSIDSGTPILFMGTGRESATQIKPHLSCFSHMRRRSSFRLFGWSPFLMESACFTLGSDCIDVFYNTWTFLHGRRDGCCFS</sequence>
<reference evidence="2" key="1">
    <citation type="journal article" date="2015" name="Nat. Genet.">
        <title>The genome and transcriptome of the zoonotic hookworm Ancylostoma ceylanicum identify infection-specific gene families.</title>
        <authorList>
            <person name="Schwarz E.M."/>
            <person name="Hu Y."/>
            <person name="Antoshechkin I."/>
            <person name="Miller M.M."/>
            <person name="Sternberg P.W."/>
            <person name="Aroian R.V."/>
        </authorList>
    </citation>
    <scope>NUCLEOTIDE SEQUENCE</scope>
    <source>
        <strain evidence="2">HY135</strain>
    </source>
</reference>
<protein>
    <submittedName>
        <fullName evidence="1">Uncharacterized protein</fullName>
    </submittedName>
</protein>
<dbReference type="EMBL" id="JARK01001352">
    <property type="protein sequence ID" value="EYC22893.1"/>
    <property type="molecule type" value="Genomic_DNA"/>
</dbReference>
<organism evidence="1 2">
    <name type="scientific">Ancylostoma ceylanicum</name>
    <dbReference type="NCBI Taxonomy" id="53326"/>
    <lineage>
        <taxon>Eukaryota</taxon>
        <taxon>Metazoa</taxon>
        <taxon>Ecdysozoa</taxon>
        <taxon>Nematoda</taxon>
        <taxon>Chromadorea</taxon>
        <taxon>Rhabditida</taxon>
        <taxon>Rhabditina</taxon>
        <taxon>Rhabditomorpha</taxon>
        <taxon>Strongyloidea</taxon>
        <taxon>Ancylostomatidae</taxon>
        <taxon>Ancylostomatinae</taxon>
        <taxon>Ancylostoma</taxon>
    </lineage>
</organism>
<dbReference type="AlphaFoldDB" id="A0A016V830"/>
<dbReference type="Proteomes" id="UP000024635">
    <property type="component" value="Unassembled WGS sequence"/>
</dbReference>
<gene>
    <name evidence="1" type="primary">Acey_s0016.g3009</name>
    <name evidence="1" type="ORF">Y032_0016g3009</name>
</gene>
<accession>A0A016V830</accession>
<comment type="caution">
    <text evidence="1">The sequence shown here is derived from an EMBL/GenBank/DDBJ whole genome shotgun (WGS) entry which is preliminary data.</text>
</comment>
<evidence type="ECO:0000313" key="2">
    <source>
        <dbReference type="Proteomes" id="UP000024635"/>
    </source>
</evidence>
<name>A0A016V830_9BILA</name>
<keyword evidence="2" id="KW-1185">Reference proteome</keyword>
<evidence type="ECO:0000313" key="1">
    <source>
        <dbReference type="EMBL" id="EYC22893.1"/>
    </source>
</evidence>